<reference evidence="2" key="1">
    <citation type="submission" date="2020-12" db="EMBL/GenBank/DDBJ databases">
        <title>Hymenobacter sp.</title>
        <authorList>
            <person name="Kim M.K."/>
        </authorList>
    </citation>
    <scope>NUCLEOTIDE SEQUENCE [LARGE SCALE GENOMIC DNA]</scope>
    <source>
        <strain evidence="2">BT553</strain>
    </source>
</reference>
<protein>
    <submittedName>
        <fullName evidence="1">Uncharacterized protein</fullName>
    </submittedName>
</protein>
<evidence type="ECO:0000313" key="1">
    <source>
        <dbReference type="EMBL" id="MBJ6121431.1"/>
    </source>
</evidence>
<sequence length="777" mass="80146">MVGGIAAAACALISTGDGRAEIAAFDLAGPRLTVTVKHGGVTLPITQVPNLSAGDEVLVRADLPVDQGARYLLVVGFLRGATNPPPKNWFFKAETWKPKNRDLRLTVPKGAQQVVAFLAPETGGDFGTLTGAVRGRPGAFVRASQDLNQAALDRARLDTYVAGVNRRDAEGGSRVEVASPLLARSLAIQLKADCLAKPAELQAGCLTAGRDSLVLSDGHSSSLAEALTGTPTDLAFQLAATPQGGLGYYSPYIGVVRDVARLLGAFRTANYQYIPALATHDGDALALLLNAAPSFSKPLSVLVTALPPVGPASLPPLRATEPAARYCLARPGLALPVEGAPLIYATRYARNVALRVAGRDGREIDLPVVADAEKGGFVVKGDLPRASAFEPELTGRLHGEWGFVPFDGPRFALQSPQGPSWHPDDGDGATLVAGRDNALALTGAAPACVANIEIKLPGGNTRAVTWEQRGANGLTAKLPLGDVPPGDVTVRIGQYGVADPIEFKLTAYAEASRIDSFTLHADDRSGVLTGARLDKVAALTIDGSRFVPGALARVEGGDRLTLTAEAAPALAVGDAKTGKVTLIDKRIVNARVTVAPPRPAATLIGRSVTVPATPVAIALPEGVVSQYGRLTFSLRAAGGTRFATDDRVEVATADDATTTVGVSLQDPQVAVVSLTPGAVLGVGAAGPLRFRLVQGGVASDWQPLGTLARVPTLRTAACKDSCTVTGSDLFLLRSVGGAAMPEGFTGDSLSAPKPASGPLPVSLRDAPDVAASIEVTR</sequence>
<organism evidence="1 2">
    <name type="scientific">Sphingomonas mollis</name>
    <dbReference type="NCBI Taxonomy" id="2795726"/>
    <lineage>
        <taxon>Bacteria</taxon>
        <taxon>Pseudomonadati</taxon>
        <taxon>Pseudomonadota</taxon>
        <taxon>Alphaproteobacteria</taxon>
        <taxon>Sphingomonadales</taxon>
        <taxon>Sphingomonadaceae</taxon>
        <taxon>Sphingomonas</taxon>
    </lineage>
</organism>
<dbReference type="Proteomes" id="UP000640426">
    <property type="component" value="Unassembled WGS sequence"/>
</dbReference>
<evidence type="ECO:0000313" key="2">
    <source>
        <dbReference type="Proteomes" id="UP000640426"/>
    </source>
</evidence>
<comment type="caution">
    <text evidence="1">The sequence shown here is derived from an EMBL/GenBank/DDBJ whole genome shotgun (WGS) entry which is preliminary data.</text>
</comment>
<keyword evidence="2" id="KW-1185">Reference proteome</keyword>
<gene>
    <name evidence="1" type="ORF">JAO74_06460</name>
</gene>
<dbReference type="EMBL" id="JAELXS010000003">
    <property type="protein sequence ID" value="MBJ6121431.1"/>
    <property type="molecule type" value="Genomic_DNA"/>
</dbReference>
<name>A0ABS0XN14_9SPHN</name>
<accession>A0ABS0XN14</accession>
<proteinExistence type="predicted"/>